<feature type="region of interest" description="Disordered" evidence="1">
    <location>
        <begin position="1"/>
        <end position="24"/>
    </location>
</feature>
<evidence type="ECO:0000313" key="3">
    <source>
        <dbReference type="Proteomes" id="UP001519293"/>
    </source>
</evidence>
<dbReference type="Gene3D" id="3.30.70.2970">
    <property type="entry name" value="Protein of unknown function (DUF541), domain 2"/>
    <property type="match status" value="1"/>
</dbReference>
<dbReference type="InterPro" id="IPR052022">
    <property type="entry name" value="26kDa_periplasmic_antigen"/>
</dbReference>
<keyword evidence="3" id="KW-1185">Reference proteome</keyword>
<gene>
    <name evidence="2" type="ORF">J2Z40_001395</name>
</gene>
<evidence type="ECO:0000256" key="1">
    <source>
        <dbReference type="SAM" id="MobiDB-lite"/>
    </source>
</evidence>
<dbReference type="Proteomes" id="UP001519293">
    <property type="component" value="Unassembled WGS sequence"/>
</dbReference>
<evidence type="ECO:0000313" key="2">
    <source>
        <dbReference type="EMBL" id="MBP2240836.1"/>
    </source>
</evidence>
<sequence>MYQQFYGDQSRNNRKNSIQVTGNGKVSVRPNKAEVTLGVSDEDQQLKIAQSNVSSSMIKIKAGLNEMGISDEYIQTADYSITPTYDYVDGKQIFRGYTVQHLLQVTINNIEETGESIDKAVSNGANLITGIHFTSSNNEQYMHQALSMAVINAYHKAETIAQTIGVQLQKEPVLVIENNQQDSRPLPFQATTFAKSEAATTIQPGSIDIASNITAKFIFH</sequence>
<comment type="caution">
    <text evidence="2">The sequence shown here is derived from an EMBL/GenBank/DDBJ whole genome shotgun (WGS) entry which is preliminary data.</text>
</comment>
<proteinExistence type="predicted"/>
<dbReference type="RefSeq" id="WP_066395853.1">
    <property type="nucleotide sequence ID" value="NZ_JAGIKZ010000005.1"/>
</dbReference>
<dbReference type="PANTHER" id="PTHR34387">
    <property type="entry name" value="SLR1258 PROTEIN"/>
    <property type="match status" value="1"/>
</dbReference>
<dbReference type="Gene3D" id="3.30.110.170">
    <property type="entry name" value="Protein of unknown function (DUF541), domain 1"/>
    <property type="match status" value="1"/>
</dbReference>
<dbReference type="InterPro" id="IPR007497">
    <property type="entry name" value="SIMPL/DUF541"/>
</dbReference>
<reference evidence="2 3" key="1">
    <citation type="submission" date="2021-03" db="EMBL/GenBank/DDBJ databases">
        <title>Genomic Encyclopedia of Type Strains, Phase IV (KMG-IV): sequencing the most valuable type-strain genomes for metagenomic binning, comparative biology and taxonomic classification.</title>
        <authorList>
            <person name="Goeker M."/>
        </authorList>
    </citation>
    <scope>NUCLEOTIDE SEQUENCE [LARGE SCALE GENOMIC DNA]</scope>
    <source>
        <strain evidence="2 3">DSM 26675</strain>
    </source>
</reference>
<protein>
    <submittedName>
        <fullName evidence="2">Uncharacterized protein YggE</fullName>
    </submittedName>
</protein>
<dbReference type="EMBL" id="JAGIKZ010000005">
    <property type="protein sequence ID" value="MBP2240836.1"/>
    <property type="molecule type" value="Genomic_DNA"/>
</dbReference>
<dbReference type="PANTHER" id="PTHR34387:SF1">
    <property type="entry name" value="PERIPLASMIC IMMUNOGENIC PROTEIN"/>
    <property type="match status" value="1"/>
</dbReference>
<dbReference type="Pfam" id="PF04402">
    <property type="entry name" value="SIMPL"/>
    <property type="match status" value="1"/>
</dbReference>
<organism evidence="2 3">
    <name type="scientific">Cytobacillus eiseniae</name>
    <dbReference type="NCBI Taxonomy" id="762947"/>
    <lineage>
        <taxon>Bacteria</taxon>
        <taxon>Bacillati</taxon>
        <taxon>Bacillota</taxon>
        <taxon>Bacilli</taxon>
        <taxon>Bacillales</taxon>
        <taxon>Bacillaceae</taxon>
        <taxon>Cytobacillus</taxon>
    </lineage>
</organism>
<accession>A0ABS4REN6</accession>
<name>A0ABS4REN6_9BACI</name>